<evidence type="ECO:0000256" key="4">
    <source>
        <dbReference type="ARBA" id="ARBA00022452"/>
    </source>
</evidence>
<evidence type="ECO:0000256" key="2">
    <source>
        <dbReference type="ARBA" id="ARBA00009810"/>
    </source>
</evidence>
<evidence type="ECO:0000256" key="7">
    <source>
        <dbReference type="ARBA" id="ARBA00023077"/>
    </source>
</evidence>
<evidence type="ECO:0000256" key="12">
    <source>
        <dbReference type="PROSITE-ProRule" id="PRU10143"/>
    </source>
</evidence>
<dbReference type="InterPro" id="IPR010104">
    <property type="entry name" value="TonB_rcpt_bac"/>
</dbReference>
<dbReference type="KEGG" id="rdp:RD2015_2671"/>
<dbReference type="RefSeq" id="WP_058935309.1">
    <property type="nucleotide sequence ID" value="NZ_CP013729.1"/>
</dbReference>
<keyword evidence="6" id="KW-0732">Signal</keyword>
<comment type="subcellular location">
    <subcellularLocation>
        <location evidence="1 11">Cell outer membrane</location>
        <topology evidence="1 11">Multi-pass membrane protein</topology>
    </subcellularLocation>
</comment>
<evidence type="ECO:0000256" key="3">
    <source>
        <dbReference type="ARBA" id="ARBA00022448"/>
    </source>
</evidence>
<keyword evidence="9" id="KW-0675">Receptor</keyword>
<sequence length="884" mass="96801" precursor="true">MTASLPRPSTRPSNRPSNQPSLAPVALACAALLSPLALHAQDAAPASGDSKQLDTVVVQGQRSSLIRAQDIKRNAEQVVDSIVADDIGKLPDANVAEALQRITGVQISRNRGEGDRVQVRGLQQTQTLLNGRVIFTAGKERGLSFQDVPSELLAGADVYKTPTADLIEGGIGGVIDLRTRRPFDFAGFKLAGSVKGTRAELADKNNAEGSLLVSNRWKLDAGEFGALLSVSTQKRDYRSDTQELDNPAALADGSGTIAPLGNWLAYEFGQRDRKAANAALQWRPDARSEYTLDYTHTQLKSRTDVYGFYASPFWANFSSTANQGQLWPNGAVKTDSNGQFVSGTFWGASMSTSSSVADENTRIDQLSLAGKWKVADAVVRSDISHSRSKFDRFYQEVRLGTFANDPATYTFDLSTKLPSAYSETSQLDNTANYWADKTLYFRIKNTGRETAWRADVDKPVDAGIITKLRGGVRINDRRAESAEINTINDIWMFKLSDIPGVGLLPQNDLLKDAGGGKIPRQWLGVLDTGWLRNAAAVRDTFDLSVPSFDPAQTFNYRERGGALYGAGDLDTSLAGLPLTGNVGMRVVRTKVEREFTNLSSERVNLDKSDTDWLPTLNLRLELRPDLQARLGLSRVVTRPNFDQLTPSLSLNVNDQTAYQGNPELERLRANQVDTTLEYYISKSDSIYGAAFYKEVQGFIQNSVSQVAINGTTYSLSTPTNGKDGRIRGLEVGYQGFFNQLPGFLKGLGLQANFTYVDSAAPSSINGRTAPLEGLSKRSANLVGMYDYGDFSARLAYNWRSEYAVGSRLSYPTNNGVTALTPVTMKGYGMVDAYLSYSLTDKIKIALEGNNLTNTVRRSYFSDYNLPRGTYADGRRFAISLRAEL</sequence>
<evidence type="ECO:0000256" key="9">
    <source>
        <dbReference type="ARBA" id="ARBA00023170"/>
    </source>
</evidence>
<reference evidence="14 15" key="1">
    <citation type="submission" date="2015-12" db="EMBL/GenBank/DDBJ databases">
        <title>Complete genome of Roseateles depolymerans KCTC 42856.</title>
        <authorList>
            <person name="Kim K.M."/>
        </authorList>
    </citation>
    <scope>NUCLEOTIDE SEQUENCE [LARGE SCALE GENOMIC DNA]</scope>
    <source>
        <strain evidence="14 15">KCTC 42856</strain>
    </source>
</reference>
<comment type="similarity">
    <text evidence="2 11 13">Belongs to the TonB-dependent receptor family.</text>
</comment>
<evidence type="ECO:0000256" key="11">
    <source>
        <dbReference type="PROSITE-ProRule" id="PRU01360"/>
    </source>
</evidence>
<evidence type="ECO:0000256" key="8">
    <source>
        <dbReference type="ARBA" id="ARBA00023136"/>
    </source>
</evidence>
<dbReference type="Pfam" id="PF07715">
    <property type="entry name" value="Plug"/>
    <property type="match status" value="1"/>
</dbReference>
<dbReference type="InterPro" id="IPR010916">
    <property type="entry name" value="TonB_box_CS"/>
</dbReference>
<dbReference type="Proteomes" id="UP000060699">
    <property type="component" value="Chromosome"/>
</dbReference>
<evidence type="ECO:0000256" key="5">
    <source>
        <dbReference type="ARBA" id="ARBA00022692"/>
    </source>
</evidence>
<dbReference type="EMBL" id="CP013729">
    <property type="protein sequence ID" value="ALV07136.1"/>
    <property type="molecule type" value="Genomic_DNA"/>
</dbReference>
<dbReference type="GO" id="GO:0009279">
    <property type="term" value="C:cell outer membrane"/>
    <property type="evidence" value="ECO:0007669"/>
    <property type="project" value="UniProtKB-SubCell"/>
</dbReference>
<keyword evidence="10 11" id="KW-0998">Cell outer membrane</keyword>
<proteinExistence type="inferred from homology"/>
<dbReference type="PATRIC" id="fig|76731.3.peg.2734"/>
<dbReference type="PROSITE" id="PS52016">
    <property type="entry name" value="TONB_DEPENDENT_REC_3"/>
    <property type="match status" value="1"/>
</dbReference>
<protein>
    <submittedName>
        <fullName evidence="14">Uncharacterized protein</fullName>
    </submittedName>
</protein>
<evidence type="ECO:0000256" key="10">
    <source>
        <dbReference type="ARBA" id="ARBA00023237"/>
    </source>
</evidence>
<dbReference type="OrthoDB" id="5476657at2"/>
<dbReference type="InterPro" id="IPR000531">
    <property type="entry name" value="Beta-barrel_TonB"/>
</dbReference>
<dbReference type="InterPro" id="IPR036942">
    <property type="entry name" value="Beta-barrel_TonB_sf"/>
</dbReference>
<dbReference type="SUPFAM" id="SSF56935">
    <property type="entry name" value="Porins"/>
    <property type="match status" value="1"/>
</dbReference>
<keyword evidence="7 12" id="KW-0798">TonB box</keyword>
<keyword evidence="3 11" id="KW-0813">Transport</keyword>
<dbReference type="InterPro" id="IPR012910">
    <property type="entry name" value="Plug_dom"/>
</dbReference>
<keyword evidence="15" id="KW-1185">Reference proteome</keyword>
<dbReference type="InterPro" id="IPR039426">
    <property type="entry name" value="TonB-dep_rcpt-like"/>
</dbReference>
<keyword evidence="4 11" id="KW-1134">Transmembrane beta strand</keyword>
<dbReference type="PANTHER" id="PTHR40980">
    <property type="entry name" value="PLUG DOMAIN-CONTAINING PROTEIN"/>
    <property type="match status" value="1"/>
</dbReference>
<dbReference type="Pfam" id="PF00593">
    <property type="entry name" value="TonB_dep_Rec_b-barrel"/>
    <property type="match status" value="1"/>
</dbReference>
<evidence type="ECO:0000256" key="6">
    <source>
        <dbReference type="ARBA" id="ARBA00022729"/>
    </source>
</evidence>
<organism evidence="14 15">
    <name type="scientific">Roseateles depolymerans</name>
    <dbReference type="NCBI Taxonomy" id="76731"/>
    <lineage>
        <taxon>Bacteria</taxon>
        <taxon>Pseudomonadati</taxon>
        <taxon>Pseudomonadota</taxon>
        <taxon>Betaproteobacteria</taxon>
        <taxon>Burkholderiales</taxon>
        <taxon>Sphaerotilaceae</taxon>
        <taxon>Roseateles</taxon>
    </lineage>
</organism>
<evidence type="ECO:0000313" key="15">
    <source>
        <dbReference type="Proteomes" id="UP000060699"/>
    </source>
</evidence>
<feature type="short sequence motif" description="TonB box" evidence="12">
    <location>
        <begin position="55"/>
        <end position="61"/>
    </location>
</feature>
<dbReference type="Gene3D" id="2.40.170.20">
    <property type="entry name" value="TonB-dependent receptor, beta-barrel domain"/>
    <property type="match status" value="1"/>
</dbReference>
<evidence type="ECO:0000256" key="1">
    <source>
        <dbReference type="ARBA" id="ARBA00004571"/>
    </source>
</evidence>
<dbReference type="PANTHER" id="PTHR40980:SF3">
    <property type="entry name" value="TONB-DEPENDENT RECEPTOR-LIKE BETA-BARREL DOMAIN-CONTAINING PROTEIN"/>
    <property type="match status" value="1"/>
</dbReference>
<keyword evidence="5 11" id="KW-0812">Transmembrane</keyword>
<dbReference type="InterPro" id="IPR037066">
    <property type="entry name" value="Plug_dom_sf"/>
</dbReference>
<dbReference type="AlphaFoldDB" id="A0A0U3NFD7"/>
<dbReference type="PROSITE" id="PS51257">
    <property type="entry name" value="PROKAR_LIPOPROTEIN"/>
    <property type="match status" value="1"/>
</dbReference>
<evidence type="ECO:0000256" key="13">
    <source>
        <dbReference type="RuleBase" id="RU003357"/>
    </source>
</evidence>
<name>A0A0U3NFD7_9BURK</name>
<gene>
    <name evidence="14" type="ORF">RD2015_2671</name>
</gene>
<keyword evidence="8 11" id="KW-0472">Membrane</keyword>
<dbReference type="STRING" id="76731.RD2015_2671"/>
<dbReference type="Gene3D" id="2.170.130.10">
    <property type="entry name" value="TonB-dependent receptor, plug domain"/>
    <property type="match status" value="1"/>
</dbReference>
<accession>A0A0U3NFD7</accession>
<dbReference type="CDD" id="cd01347">
    <property type="entry name" value="ligand_gated_channel"/>
    <property type="match status" value="1"/>
</dbReference>
<evidence type="ECO:0000313" key="14">
    <source>
        <dbReference type="EMBL" id="ALV07136.1"/>
    </source>
</evidence>
<dbReference type="PROSITE" id="PS00430">
    <property type="entry name" value="TONB_DEPENDENT_REC_1"/>
    <property type="match status" value="1"/>
</dbReference>
<dbReference type="NCBIfam" id="TIGR01782">
    <property type="entry name" value="TonB-Xanth-Caul"/>
    <property type="match status" value="1"/>
</dbReference>